<gene>
    <name evidence="7" type="ORF">RCL2_001747000</name>
</gene>
<evidence type="ECO:0000256" key="1">
    <source>
        <dbReference type="ARBA" id="ARBA00022603"/>
    </source>
</evidence>
<sequence>MSNHDTLISINFPKEVNEYFLNYYTINQWKEICSSLSIPPCMTYIRIISQNGNDRDNISNILQEIINEQCKRKDWNEIKIIKHEILSDVLCIPIYGPFKDIMPCDKEIIVDKYAGTSILRGADIYAPGVLAARPVEAGENVAVMVDVDGNCRRGYLKNYTGKKLFIGNGKMLMSRHEIFSSNPSELSGIGVLMTQPLYRTPSISTSLSSHLSSLIFLQNKPSILVGHLLNPQPGDNIMDMCASPGGKTTHIASLLLRNSSRNPDISSDGIIIATDRSKQKVDKINQNAIKCDVKQLVKSFVLDVTKAILSDNDVANFNIKDLKCGDQIKGFPKESFDRILLDPPCSNLGQRPNFSINVKLSDITITIPEYQKKLFTSAYKLLKPDGILVYSTCTFNPAENEQVISWALKNFPDLSLIEPEIKLGDPGLEGTGLNETQRFMVQRFDPGIKNGYDTIGFFIAKLKKIHLCQ</sequence>
<dbReference type="CDD" id="cd02440">
    <property type="entry name" value="AdoMet_MTases"/>
    <property type="match status" value="1"/>
</dbReference>
<dbReference type="Gene3D" id="2.30.130.10">
    <property type="entry name" value="PUA domain"/>
    <property type="match status" value="1"/>
</dbReference>
<dbReference type="InterPro" id="IPR001678">
    <property type="entry name" value="MeTrfase_RsmB-F_NOP2_dom"/>
</dbReference>
<proteinExistence type="inferred from homology"/>
<feature type="domain" description="SAM-dependent MTase RsmB/NOP-type" evidence="6">
    <location>
        <begin position="139"/>
        <end position="465"/>
    </location>
</feature>
<comment type="similarity">
    <text evidence="5">Belongs to the class I-like SAM-binding methyltransferase superfamily. RsmB/NOP family.</text>
</comment>
<dbReference type="PROSITE" id="PS51686">
    <property type="entry name" value="SAM_MT_RSMB_NOP"/>
    <property type="match status" value="1"/>
</dbReference>
<feature type="binding site" evidence="5">
    <location>
        <position position="275"/>
    </location>
    <ligand>
        <name>S-adenosyl-L-methionine</name>
        <dbReference type="ChEBI" id="CHEBI:59789"/>
    </ligand>
</feature>
<dbReference type="InterPro" id="IPR036974">
    <property type="entry name" value="PUA_sf"/>
</dbReference>
<dbReference type="Pfam" id="PF01189">
    <property type="entry name" value="Methyltr_RsmB-F"/>
    <property type="match status" value="1"/>
</dbReference>
<dbReference type="InterPro" id="IPR015947">
    <property type="entry name" value="PUA-like_sf"/>
</dbReference>
<evidence type="ECO:0000259" key="6">
    <source>
        <dbReference type="PROSITE" id="PS51686"/>
    </source>
</evidence>
<organism evidence="7 8">
    <name type="scientific">Rhizophagus clarus</name>
    <dbReference type="NCBI Taxonomy" id="94130"/>
    <lineage>
        <taxon>Eukaryota</taxon>
        <taxon>Fungi</taxon>
        <taxon>Fungi incertae sedis</taxon>
        <taxon>Mucoromycota</taxon>
        <taxon>Glomeromycotina</taxon>
        <taxon>Glomeromycetes</taxon>
        <taxon>Glomerales</taxon>
        <taxon>Glomeraceae</taxon>
        <taxon>Rhizophagus</taxon>
    </lineage>
</organism>
<dbReference type="PROSITE" id="PS50890">
    <property type="entry name" value="PUA"/>
    <property type="match status" value="1"/>
</dbReference>
<feature type="binding site" evidence="5">
    <location>
        <position position="342"/>
    </location>
    <ligand>
        <name>S-adenosyl-L-methionine</name>
        <dbReference type="ChEBI" id="CHEBI:59789"/>
    </ligand>
</feature>
<dbReference type="AlphaFoldDB" id="A0A8H3QRY8"/>
<dbReference type="Gene3D" id="3.40.50.150">
    <property type="entry name" value="Vaccinia Virus protein VP39"/>
    <property type="match status" value="1"/>
</dbReference>
<accession>A0A8H3QRY8</accession>
<evidence type="ECO:0000256" key="3">
    <source>
        <dbReference type="ARBA" id="ARBA00022691"/>
    </source>
</evidence>
<dbReference type="InterPro" id="IPR002478">
    <property type="entry name" value="PUA"/>
</dbReference>
<dbReference type="GO" id="GO:0001510">
    <property type="term" value="P:RNA methylation"/>
    <property type="evidence" value="ECO:0007669"/>
    <property type="project" value="InterPro"/>
</dbReference>
<comment type="caution">
    <text evidence="5">Lacks conserved residue(s) required for the propagation of feature annotation.</text>
</comment>
<evidence type="ECO:0000313" key="7">
    <source>
        <dbReference type="EMBL" id="GES90635.1"/>
    </source>
</evidence>
<feature type="binding site" evidence="5">
    <location>
        <position position="303"/>
    </location>
    <ligand>
        <name>S-adenosyl-L-methionine</name>
        <dbReference type="ChEBI" id="CHEBI:59789"/>
    </ligand>
</feature>
<dbReference type="PRINTS" id="PR02008">
    <property type="entry name" value="RCMTFAMILY"/>
</dbReference>
<dbReference type="EMBL" id="BLAL01000196">
    <property type="protein sequence ID" value="GES90635.1"/>
    <property type="molecule type" value="Genomic_DNA"/>
</dbReference>
<dbReference type="GO" id="GO:0008173">
    <property type="term" value="F:RNA methyltransferase activity"/>
    <property type="evidence" value="ECO:0007669"/>
    <property type="project" value="InterPro"/>
</dbReference>
<evidence type="ECO:0000256" key="4">
    <source>
        <dbReference type="ARBA" id="ARBA00022884"/>
    </source>
</evidence>
<evidence type="ECO:0000256" key="2">
    <source>
        <dbReference type="ARBA" id="ARBA00022679"/>
    </source>
</evidence>
<dbReference type="GO" id="GO:0003723">
    <property type="term" value="F:RNA binding"/>
    <property type="evidence" value="ECO:0007669"/>
    <property type="project" value="UniProtKB-UniRule"/>
</dbReference>
<dbReference type="InterPro" id="IPR029063">
    <property type="entry name" value="SAM-dependent_MTases_sf"/>
</dbReference>
<dbReference type="OrthoDB" id="427002at2759"/>
<name>A0A8H3QRY8_9GLOM</name>
<feature type="active site" description="Nucleophile" evidence="5">
    <location>
        <position position="393"/>
    </location>
</feature>
<dbReference type="PANTHER" id="PTHR22807:SF34">
    <property type="entry name" value="TRNA (CYTOSINE(72)-C(5))-METHYLTRANSFERASE NSUN6"/>
    <property type="match status" value="1"/>
</dbReference>
<dbReference type="InterPro" id="IPR049560">
    <property type="entry name" value="MeTrfase_RsmB-F_NOP2_cat"/>
</dbReference>
<dbReference type="PANTHER" id="PTHR22807">
    <property type="entry name" value="NOP2 YEAST -RELATED NOL1/NOP2/FMU SUN DOMAIN-CONTAINING"/>
    <property type="match status" value="1"/>
</dbReference>
<dbReference type="CDD" id="cd21150">
    <property type="entry name" value="PUA_NSun6-like"/>
    <property type="match status" value="1"/>
</dbReference>
<protein>
    <submittedName>
        <fullName evidence="7">Putative methyltransferase NSUN6</fullName>
    </submittedName>
</protein>
<dbReference type="InterPro" id="IPR023267">
    <property type="entry name" value="RCMT"/>
</dbReference>
<reference evidence="7" key="1">
    <citation type="submission" date="2019-10" db="EMBL/GenBank/DDBJ databases">
        <title>Conservation and host-specific expression of non-tandemly repeated heterogenous ribosome RNA gene in arbuscular mycorrhizal fungi.</title>
        <authorList>
            <person name="Maeda T."/>
            <person name="Kobayashi Y."/>
            <person name="Nakagawa T."/>
            <person name="Ezawa T."/>
            <person name="Yamaguchi K."/>
            <person name="Bino T."/>
            <person name="Nishimoto Y."/>
            <person name="Shigenobu S."/>
            <person name="Kawaguchi M."/>
        </authorList>
    </citation>
    <scope>NUCLEOTIDE SEQUENCE</scope>
    <source>
        <strain evidence="7">HR1</strain>
    </source>
</reference>
<dbReference type="Proteomes" id="UP000615446">
    <property type="component" value="Unassembled WGS sequence"/>
</dbReference>
<dbReference type="Pfam" id="PF01472">
    <property type="entry name" value="PUA"/>
    <property type="match status" value="1"/>
</dbReference>
<dbReference type="SUPFAM" id="SSF53335">
    <property type="entry name" value="S-adenosyl-L-methionine-dependent methyltransferases"/>
    <property type="match status" value="1"/>
</dbReference>
<keyword evidence="1 5" id="KW-0489">Methyltransferase</keyword>
<keyword evidence="2 5" id="KW-0808">Transferase</keyword>
<keyword evidence="3 5" id="KW-0949">S-adenosyl-L-methionine</keyword>
<evidence type="ECO:0000313" key="8">
    <source>
        <dbReference type="Proteomes" id="UP000615446"/>
    </source>
</evidence>
<keyword evidence="4 5" id="KW-0694">RNA-binding</keyword>
<comment type="caution">
    <text evidence="7">The sequence shown here is derived from an EMBL/GenBank/DDBJ whole genome shotgun (WGS) entry which is preliminary data.</text>
</comment>
<evidence type="ECO:0000256" key="5">
    <source>
        <dbReference type="PROSITE-ProRule" id="PRU01023"/>
    </source>
</evidence>
<dbReference type="SUPFAM" id="SSF88697">
    <property type="entry name" value="PUA domain-like"/>
    <property type="match status" value="1"/>
</dbReference>